<protein>
    <submittedName>
        <fullName evidence="1">Uncharacterized protein</fullName>
    </submittedName>
</protein>
<accession>A0ABW5L8B3</accession>
<evidence type="ECO:0000313" key="1">
    <source>
        <dbReference type="EMBL" id="MFD2561135.1"/>
    </source>
</evidence>
<dbReference type="PROSITE" id="PS51257">
    <property type="entry name" value="PROKAR_LIPOPROTEIN"/>
    <property type="match status" value="1"/>
</dbReference>
<organism evidence="1 2">
    <name type="scientific">Aquimarina rubra</name>
    <dbReference type="NCBI Taxonomy" id="1920033"/>
    <lineage>
        <taxon>Bacteria</taxon>
        <taxon>Pseudomonadati</taxon>
        <taxon>Bacteroidota</taxon>
        <taxon>Flavobacteriia</taxon>
        <taxon>Flavobacteriales</taxon>
        <taxon>Flavobacteriaceae</taxon>
        <taxon>Aquimarina</taxon>
    </lineage>
</organism>
<dbReference type="Proteomes" id="UP001597319">
    <property type="component" value="Unassembled WGS sequence"/>
</dbReference>
<dbReference type="RefSeq" id="WP_378288578.1">
    <property type="nucleotide sequence ID" value="NZ_JBHULE010000001.1"/>
</dbReference>
<name>A0ABW5L8B3_9FLAO</name>
<keyword evidence="2" id="KW-1185">Reference proteome</keyword>
<reference evidence="2" key="1">
    <citation type="journal article" date="2019" name="Int. J. Syst. Evol. Microbiol.">
        <title>The Global Catalogue of Microorganisms (GCM) 10K type strain sequencing project: providing services to taxonomists for standard genome sequencing and annotation.</title>
        <authorList>
            <consortium name="The Broad Institute Genomics Platform"/>
            <consortium name="The Broad Institute Genome Sequencing Center for Infectious Disease"/>
            <person name="Wu L."/>
            <person name="Ma J."/>
        </authorList>
    </citation>
    <scope>NUCLEOTIDE SEQUENCE [LARGE SCALE GENOMIC DNA]</scope>
    <source>
        <strain evidence="2">KCTC 52274</strain>
    </source>
</reference>
<evidence type="ECO:0000313" key="2">
    <source>
        <dbReference type="Proteomes" id="UP001597319"/>
    </source>
</evidence>
<gene>
    <name evidence="1" type="ORF">ACFSR1_00550</name>
</gene>
<proteinExistence type="predicted"/>
<sequence length="344" mass="38046">MKINIMINKLGFLICILTIFGCSEGDILDLSVEFDPEPELQNCANENDNTFVFYTIDSSMKKSLSVNFTSTTFDIAPEAEDVPVNQITEITLNASTNQLIYREYGSTIVGEDYFCNSVPPANVSVTEELISTNGTLEIMYEALTTNSETQESFNRKLTLRNITLEGNGKAIRREFLDLGTEVIDIDISIDFDAELLNCSDTNGTSFVFYKLDQDSNSSLSFNFVDAAFDITPAIDDISVDTPTVINLNPTNNQIIFRAYDTAVTDSDAVEYFCNNTPPIGVNITKELISSSGTVEVSYEESDPVENPRKFTRTLTLKDNVFEAANGNPIQIESLVIGSDEIIVN</sequence>
<dbReference type="EMBL" id="JBHULE010000001">
    <property type="protein sequence ID" value="MFD2561135.1"/>
    <property type="molecule type" value="Genomic_DNA"/>
</dbReference>
<comment type="caution">
    <text evidence="1">The sequence shown here is derived from an EMBL/GenBank/DDBJ whole genome shotgun (WGS) entry which is preliminary data.</text>
</comment>